<dbReference type="eggNOG" id="ENOG502T5CG">
    <property type="taxonomic scope" value="Eukaryota"/>
</dbReference>
<dbReference type="EMBL" id="DS985228">
    <property type="protein sequence ID" value="EEY23445.1"/>
    <property type="molecule type" value="Genomic_DNA"/>
</dbReference>
<dbReference type="OMA" id="ERPKENM"/>
<dbReference type="AlphaFoldDB" id="C9SWQ4"/>
<dbReference type="OrthoDB" id="10342779at2759"/>
<name>C9SWQ4_VERA1</name>
<dbReference type="KEGG" id="val:VDBG_09555"/>
<dbReference type="Proteomes" id="UP000008698">
    <property type="component" value="Unassembled WGS sequence"/>
</dbReference>
<organism evidence="3">
    <name type="scientific">Verticillium alfalfae (strain VaMs.102 / ATCC MYA-4576 / FGSC 10136)</name>
    <name type="common">Verticillium wilt of alfalfa</name>
    <name type="synonym">Verticillium albo-atrum</name>
    <dbReference type="NCBI Taxonomy" id="526221"/>
    <lineage>
        <taxon>Eukaryota</taxon>
        <taxon>Fungi</taxon>
        <taxon>Dikarya</taxon>
        <taxon>Ascomycota</taxon>
        <taxon>Pezizomycotina</taxon>
        <taxon>Sordariomycetes</taxon>
        <taxon>Hypocreomycetidae</taxon>
        <taxon>Glomerellales</taxon>
        <taxon>Plectosphaerellaceae</taxon>
        <taxon>Verticillium</taxon>
    </lineage>
</organism>
<proteinExistence type="predicted"/>
<gene>
    <name evidence="2" type="ORF">VDBG_09555</name>
</gene>
<reference evidence="3" key="1">
    <citation type="journal article" date="2011" name="PLoS Pathog.">
        <title>Comparative genomics yields insights into niche adaptation of plant vascular wilt pathogens.</title>
        <authorList>
            <person name="Klosterman S.J."/>
            <person name="Subbarao K.V."/>
            <person name="Kang S."/>
            <person name="Veronese P."/>
            <person name="Gold S.E."/>
            <person name="Thomma B.P.H.J."/>
            <person name="Chen Z."/>
            <person name="Henrissat B."/>
            <person name="Lee Y.-H."/>
            <person name="Park J."/>
            <person name="Garcia-Pedrajas M.D."/>
            <person name="Barbara D.J."/>
            <person name="Anchieta A."/>
            <person name="de Jonge R."/>
            <person name="Santhanam P."/>
            <person name="Maruthachalam K."/>
            <person name="Atallah Z."/>
            <person name="Amyotte S.G."/>
            <person name="Paz Z."/>
            <person name="Inderbitzin P."/>
            <person name="Hayes R.J."/>
            <person name="Heiman D.I."/>
            <person name="Young S."/>
            <person name="Zeng Q."/>
            <person name="Engels R."/>
            <person name="Galagan J."/>
            <person name="Cuomo C.A."/>
            <person name="Dobinson K.F."/>
            <person name="Ma L.-J."/>
        </authorList>
    </citation>
    <scope>NUCLEOTIDE SEQUENCE [LARGE SCALE GENOMIC DNA]</scope>
    <source>
        <strain evidence="3">VaMs.102 / ATCC MYA-4576 / FGSC 10136</strain>
    </source>
</reference>
<evidence type="ECO:0000256" key="1">
    <source>
        <dbReference type="SAM" id="MobiDB-lite"/>
    </source>
</evidence>
<dbReference type="RefSeq" id="XP_003000360.1">
    <property type="nucleotide sequence ID" value="XM_003000314.1"/>
</dbReference>
<dbReference type="HOGENOM" id="CLU_1579711_0_0_1"/>
<evidence type="ECO:0000313" key="2">
    <source>
        <dbReference type="EMBL" id="EEY23445.1"/>
    </source>
</evidence>
<sequence>MDPSPRSTGSYYIGTLAFIKAYAEANFESPTCTAKMEHTRDPEQSEAADDDAGCVSVGVPSTRSPLRTTANSTTYRYWRMRTAGPPAYPAPGFFMARRPPFHAWLNYRAPTSYERTKLPERPKENMKLIDSEKAPKALHVEAPPHYSAEEEDPKNEGQAAHAKSRSPET</sequence>
<keyword evidence="3" id="KW-1185">Reference proteome</keyword>
<feature type="region of interest" description="Disordered" evidence="1">
    <location>
        <begin position="36"/>
        <end position="60"/>
    </location>
</feature>
<feature type="compositionally biased region" description="Basic and acidic residues" evidence="1">
    <location>
        <begin position="115"/>
        <end position="139"/>
    </location>
</feature>
<accession>C9SWQ4</accession>
<dbReference type="GeneID" id="9528064"/>
<feature type="region of interest" description="Disordered" evidence="1">
    <location>
        <begin position="115"/>
        <end position="169"/>
    </location>
</feature>
<protein>
    <submittedName>
        <fullName evidence="2">Predicted protein</fullName>
    </submittedName>
</protein>
<evidence type="ECO:0000313" key="3">
    <source>
        <dbReference type="Proteomes" id="UP000008698"/>
    </source>
</evidence>